<evidence type="ECO:0000313" key="1">
    <source>
        <dbReference type="EMBL" id="KHJ91086.1"/>
    </source>
</evidence>
<proteinExistence type="predicted"/>
<accession>A0A0B1T4M2</accession>
<gene>
    <name evidence="1" type="ORF">OESDEN_09056</name>
</gene>
<feature type="non-terminal residue" evidence="1">
    <location>
        <position position="1"/>
    </location>
</feature>
<dbReference type="OrthoDB" id="5969272at2759"/>
<keyword evidence="2" id="KW-1185">Reference proteome</keyword>
<dbReference type="EMBL" id="KN552354">
    <property type="protein sequence ID" value="KHJ91086.1"/>
    <property type="molecule type" value="Genomic_DNA"/>
</dbReference>
<reference evidence="1 2" key="1">
    <citation type="submission" date="2014-03" db="EMBL/GenBank/DDBJ databases">
        <title>Draft genome of the hookworm Oesophagostomum dentatum.</title>
        <authorList>
            <person name="Mitreva M."/>
        </authorList>
    </citation>
    <scope>NUCLEOTIDE SEQUENCE [LARGE SCALE GENOMIC DNA]</scope>
    <source>
        <strain evidence="1 2">OD-Hann</strain>
    </source>
</reference>
<evidence type="ECO:0000313" key="2">
    <source>
        <dbReference type="Proteomes" id="UP000053660"/>
    </source>
</evidence>
<organism evidence="1 2">
    <name type="scientific">Oesophagostomum dentatum</name>
    <name type="common">Nodular worm</name>
    <dbReference type="NCBI Taxonomy" id="61180"/>
    <lineage>
        <taxon>Eukaryota</taxon>
        <taxon>Metazoa</taxon>
        <taxon>Ecdysozoa</taxon>
        <taxon>Nematoda</taxon>
        <taxon>Chromadorea</taxon>
        <taxon>Rhabditida</taxon>
        <taxon>Rhabditina</taxon>
        <taxon>Rhabditomorpha</taxon>
        <taxon>Strongyloidea</taxon>
        <taxon>Strongylidae</taxon>
        <taxon>Oesophagostomum</taxon>
    </lineage>
</organism>
<sequence>LQVRAKVDGEWNHWRSAPKKVITGETAEVRPLLSPPPALLKESLQIRRSCCIVPPPYMVENIGSPGSWWEVDVSPAATEKDVTRYYVVVDERDPPGESNWTELTDKVTANKLKIPYYVAASYDINTLTEPKKVSLK</sequence>
<name>A0A0B1T4M2_OESDE</name>
<protein>
    <submittedName>
        <fullName evidence="1">Uncharacterized protein</fullName>
    </submittedName>
</protein>
<dbReference type="AlphaFoldDB" id="A0A0B1T4M2"/>
<dbReference type="Proteomes" id="UP000053660">
    <property type="component" value="Unassembled WGS sequence"/>
</dbReference>